<keyword evidence="8 9" id="KW-0687">Ribonucleoprotein</keyword>
<gene>
    <name evidence="11" type="primary">lsm8</name>
    <name evidence="9" type="synonym">LSM8</name>
    <name evidence="11" type="ORF">LOC62_02G003087</name>
</gene>
<evidence type="ECO:0000256" key="7">
    <source>
        <dbReference type="ARBA" id="ARBA00023242"/>
    </source>
</evidence>
<feature type="domain" description="Sm" evidence="10">
    <location>
        <begin position="61"/>
        <end position="128"/>
    </location>
</feature>
<proteinExistence type="inferred from homology"/>
<keyword evidence="7 9" id="KW-0539">Nucleus</keyword>
<reference evidence="11" key="1">
    <citation type="submission" date="2023-10" db="EMBL/GenBank/DDBJ databases">
        <authorList>
            <person name="Noh H."/>
        </authorList>
    </citation>
    <scope>NUCLEOTIDE SEQUENCE</scope>
    <source>
        <strain evidence="11">DUCC4014</strain>
    </source>
</reference>
<evidence type="ECO:0000256" key="1">
    <source>
        <dbReference type="ARBA" id="ARBA00004123"/>
    </source>
</evidence>
<keyword evidence="3 9" id="KW-0507">mRNA processing</keyword>
<dbReference type="GeneID" id="87806333"/>
<dbReference type="Gene3D" id="2.30.30.100">
    <property type="match status" value="1"/>
</dbReference>
<comment type="subunit">
    <text evidence="9">LSm subunits form a heteromer with a doughnut shape.</text>
</comment>
<evidence type="ECO:0000256" key="8">
    <source>
        <dbReference type="ARBA" id="ARBA00023274"/>
    </source>
</evidence>
<dbReference type="PANTHER" id="PTHR15588:SF9">
    <property type="entry name" value="U6 SNRNA-ASSOCIATED SM-LIKE PROTEIN LSM8"/>
    <property type="match status" value="1"/>
</dbReference>
<comment type="function">
    <text evidence="9">Plays role in pre-mRNA splicing as component of the U4/U6-U5 tri-snRNP complex that is involved in spliceosome assembly, and as component of the precatalytic spliceosome (spliceosome B complex). The heptameric LSM2-8 complex binds specifically to the 3'-terminal U-tract of U6 snRNA.</text>
</comment>
<dbReference type="Proteomes" id="UP000827549">
    <property type="component" value="Chromosome 2"/>
</dbReference>
<evidence type="ECO:0000256" key="3">
    <source>
        <dbReference type="ARBA" id="ARBA00022664"/>
    </source>
</evidence>
<dbReference type="SUPFAM" id="SSF50182">
    <property type="entry name" value="Sm-like ribonucleoproteins"/>
    <property type="match status" value="1"/>
</dbReference>
<evidence type="ECO:0000256" key="2">
    <source>
        <dbReference type="ARBA" id="ARBA00006850"/>
    </source>
</evidence>
<dbReference type="GO" id="GO:0003729">
    <property type="term" value="F:mRNA binding"/>
    <property type="evidence" value="ECO:0007669"/>
    <property type="project" value="TreeGrafter"/>
</dbReference>
<comment type="subcellular location">
    <subcellularLocation>
        <location evidence="1 9">Nucleus</location>
    </subcellularLocation>
</comment>
<dbReference type="CDD" id="cd01727">
    <property type="entry name" value="LSm8"/>
    <property type="match status" value="1"/>
</dbReference>
<keyword evidence="5 9" id="KW-0694">RNA-binding</keyword>
<dbReference type="RefSeq" id="XP_062625596.1">
    <property type="nucleotide sequence ID" value="XM_062769612.1"/>
</dbReference>
<dbReference type="EMBL" id="CP086715">
    <property type="protein sequence ID" value="WOO79564.1"/>
    <property type="molecule type" value="Genomic_DNA"/>
</dbReference>
<dbReference type="InterPro" id="IPR001163">
    <property type="entry name" value="Sm_dom_euk/arc"/>
</dbReference>
<accession>A0AAF0Y7E3</accession>
<keyword evidence="12" id="KW-1185">Reference proteome</keyword>
<keyword evidence="4 9" id="KW-0747">Spliceosome</keyword>
<dbReference type="InterPro" id="IPR034103">
    <property type="entry name" value="Lsm8"/>
</dbReference>
<dbReference type="Pfam" id="PF01423">
    <property type="entry name" value="LSM"/>
    <property type="match status" value="1"/>
</dbReference>
<dbReference type="GO" id="GO:0071011">
    <property type="term" value="C:precatalytic spliceosome"/>
    <property type="evidence" value="ECO:0007669"/>
    <property type="project" value="TreeGrafter"/>
</dbReference>
<evidence type="ECO:0000313" key="12">
    <source>
        <dbReference type="Proteomes" id="UP000827549"/>
    </source>
</evidence>
<comment type="similarity">
    <text evidence="2 9">Belongs to the snRNP Sm proteins family.</text>
</comment>
<dbReference type="GO" id="GO:0046540">
    <property type="term" value="C:U4/U6 x U5 tri-snRNP complex"/>
    <property type="evidence" value="ECO:0007669"/>
    <property type="project" value="UniProtKB-UniRule"/>
</dbReference>
<name>A0AAF0Y7E3_9TREE</name>
<dbReference type="GO" id="GO:0005688">
    <property type="term" value="C:U6 snRNP"/>
    <property type="evidence" value="ECO:0007669"/>
    <property type="project" value="UniProtKB-UniRule"/>
</dbReference>
<evidence type="ECO:0000256" key="5">
    <source>
        <dbReference type="ARBA" id="ARBA00022884"/>
    </source>
</evidence>
<evidence type="ECO:0000256" key="9">
    <source>
        <dbReference type="RuleBase" id="RU365048"/>
    </source>
</evidence>
<evidence type="ECO:0000313" key="11">
    <source>
        <dbReference type="EMBL" id="WOO79564.1"/>
    </source>
</evidence>
<evidence type="ECO:0000256" key="6">
    <source>
        <dbReference type="ARBA" id="ARBA00023187"/>
    </source>
</evidence>
<dbReference type="PANTHER" id="PTHR15588">
    <property type="entry name" value="LSM1"/>
    <property type="match status" value="1"/>
</dbReference>
<dbReference type="PROSITE" id="PS52002">
    <property type="entry name" value="SM"/>
    <property type="match status" value="1"/>
</dbReference>
<evidence type="ECO:0000256" key="4">
    <source>
        <dbReference type="ARBA" id="ARBA00022728"/>
    </source>
</evidence>
<dbReference type="SMART" id="SM00651">
    <property type="entry name" value="Sm"/>
    <property type="match status" value="1"/>
</dbReference>
<dbReference type="InterPro" id="IPR010920">
    <property type="entry name" value="LSM_dom_sf"/>
</dbReference>
<dbReference type="GO" id="GO:0000398">
    <property type="term" value="P:mRNA splicing, via spliceosome"/>
    <property type="evidence" value="ECO:0007669"/>
    <property type="project" value="UniProtKB-UniRule"/>
</dbReference>
<organism evidence="11 12">
    <name type="scientific">Vanrija pseudolonga</name>
    <dbReference type="NCBI Taxonomy" id="143232"/>
    <lineage>
        <taxon>Eukaryota</taxon>
        <taxon>Fungi</taxon>
        <taxon>Dikarya</taxon>
        <taxon>Basidiomycota</taxon>
        <taxon>Agaricomycotina</taxon>
        <taxon>Tremellomycetes</taxon>
        <taxon>Trichosporonales</taxon>
        <taxon>Trichosporonaceae</taxon>
        <taxon>Vanrija</taxon>
    </lineage>
</organism>
<dbReference type="AlphaFoldDB" id="A0AAF0Y7E3"/>
<protein>
    <recommendedName>
        <fullName evidence="9">LSM2-LSM8 complex subunit LSM8</fullName>
    </recommendedName>
</protein>
<evidence type="ECO:0000259" key="10">
    <source>
        <dbReference type="PROSITE" id="PS52002"/>
    </source>
</evidence>
<keyword evidence="6 9" id="KW-0508">mRNA splicing</keyword>
<dbReference type="InterPro" id="IPR047575">
    <property type="entry name" value="Sm"/>
</dbReference>
<sequence length="128" mass="14386">MSALDGFRDPSMLVEAERNADLHLAPMTCVMRPGGVGNEWKAFSANEKQLFLLVHRCSRRRPMRSMLPTALQLVQVILYDGRVIVGRLKGNDNFCNLILSDSVEREYSSDKGVEMIPLGLYMIKGDNV</sequence>
<dbReference type="InterPro" id="IPR044642">
    <property type="entry name" value="PTHR15588"/>
</dbReference>